<reference evidence="2" key="1">
    <citation type="journal article" date="2023" name="Nat. Plants">
        <title>Single-cell RNA sequencing provides a high-resolution roadmap for understanding the multicellular compartmentation of specialized metabolism.</title>
        <authorList>
            <person name="Sun S."/>
            <person name="Shen X."/>
            <person name="Li Y."/>
            <person name="Li Y."/>
            <person name="Wang S."/>
            <person name="Li R."/>
            <person name="Zhang H."/>
            <person name="Shen G."/>
            <person name="Guo B."/>
            <person name="Wei J."/>
            <person name="Xu J."/>
            <person name="St-Pierre B."/>
            <person name="Chen S."/>
            <person name="Sun C."/>
        </authorList>
    </citation>
    <scope>NUCLEOTIDE SEQUENCE [LARGE SCALE GENOMIC DNA]</scope>
</reference>
<evidence type="ECO:0000313" key="1">
    <source>
        <dbReference type="EMBL" id="KAI5672931.1"/>
    </source>
</evidence>
<proteinExistence type="predicted"/>
<dbReference type="Proteomes" id="UP001060085">
    <property type="component" value="Linkage Group LG03"/>
</dbReference>
<name>A0ACC0BJS6_CATRO</name>
<protein>
    <submittedName>
        <fullName evidence="1">Uncharacterized protein</fullName>
    </submittedName>
</protein>
<dbReference type="EMBL" id="CM044703">
    <property type="protein sequence ID" value="KAI5672931.1"/>
    <property type="molecule type" value="Genomic_DNA"/>
</dbReference>
<organism evidence="1 2">
    <name type="scientific">Catharanthus roseus</name>
    <name type="common">Madagascar periwinkle</name>
    <name type="synonym">Vinca rosea</name>
    <dbReference type="NCBI Taxonomy" id="4058"/>
    <lineage>
        <taxon>Eukaryota</taxon>
        <taxon>Viridiplantae</taxon>
        <taxon>Streptophyta</taxon>
        <taxon>Embryophyta</taxon>
        <taxon>Tracheophyta</taxon>
        <taxon>Spermatophyta</taxon>
        <taxon>Magnoliopsida</taxon>
        <taxon>eudicotyledons</taxon>
        <taxon>Gunneridae</taxon>
        <taxon>Pentapetalae</taxon>
        <taxon>asterids</taxon>
        <taxon>lamiids</taxon>
        <taxon>Gentianales</taxon>
        <taxon>Apocynaceae</taxon>
        <taxon>Rauvolfioideae</taxon>
        <taxon>Vinceae</taxon>
        <taxon>Catharanthinae</taxon>
        <taxon>Catharanthus</taxon>
    </lineage>
</organism>
<accession>A0ACC0BJS6</accession>
<sequence>MGLAMRLGIMALLHSLFLRLLSAFCFHKGQNPIWAGYLLYNKVVVGSTRVLELVEVLTYQGWVGSSCFAFRDKKNARSSNFDKLAKKKFTLVGSFRSGKRTIPIPWQLYTRKVIIACDNAK</sequence>
<keyword evidence="2" id="KW-1185">Reference proteome</keyword>
<comment type="caution">
    <text evidence="1">The sequence shown here is derived from an EMBL/GenBank/DDBJ whole genome shotgun (WGS) entry which is preliminary data.</text>
</comment>
<evidence type="ECO:0000313" key="2">
    <source>
        <dbReference type="Proteomes" id="UP001060085"/>
    </source>
</evidence>
<gene>
    <name evidence="1" type="ORF">M9H77_13295</name>
</gene>